<dbReference type="EMBL" id="MCFD01000006">
    <property type="protein sequence ID" value="ORX70063.1"/>
    <property type="molecule type" value="Genomic_DNA"/>
</dbReference>
<gene>
    <name evidence="1" type="ORF">DL89DRAFT_267290</name>
</gene>
<dbReference type="AlphaFoldDB" id="A0A1Y1W971"/>
<evidence type="ECO:0000313" key="2">
    <source>
        <dbReference type="Proteomes" id="UP000193922"/>
    </source>
</evidence>
<accession>A0A1Y1W971</accession>
<dbReference type="GeneID" id="63804083"/>
<protein>
    <submittedName>
        <fullName evidence="1">Uncharacterized protein</fullName>
    </submittedName>
</protein>
<evidence type="ECO:0000313" key="1">
    <source>
        <dbReference type="EMBL" id="ORX70063.1"/>
    </source>
</evidence>
<reference evidence="1 2" key="1">
    <citation type="submission" date="2016-07" db="EMBL/GenBank/DDBJ databases">
        <title>Pervasive Adenine N6-methylation of Active Genes in Fungi.</title>
        <authorList>
            <consortium name="DOE Joint Genome Institute"/>
            <person name="Mondo S.J."/>
            <person name="Dannebaum R.O."/>
            <person name="Kuo R.C."/>
            <person name="Labutti K."/>
            <person name="Haridas S."/>
            <person name="Kuo A."/>
            <person name="Salamov A."/>
            <person name="Ahrendt S.R."/>
            <person name="Lipzen A."/>
            <person name="Sullivan W."/>
            <person name="Andreopoulos W.B."/>
            <person name="Clum A."/>
            <person name="Lindquist E."/>
            <person name="Daum C."/>
            <person name="Ramamoorthy G.K."/>
            <person name="Gryganskyi A."/>
            <person name="Culley D."/>
            <person name="Magnuson J.K."/>
            <person name="James T.Y."/>
            <person name="O'Malley M.A."/>
            <person name="Stajich J.E."/>
            <person name="Spatafora J.W."/>
            <person name="Visel A."/>
            <person name="Grigoriev I.V."/>
        </authorList>
    </citation>
    <scope>NUCLEOTIDE SEQUENCE [LARGE SCALE GENOMIC DNA]</scope>
    <source>
        <strain evidence="1 2">ATCC 12442</strain>
    </source>
</reference>
<name>A0A1Y1W971_9FUNG</name>
<dbReference type="OrthoDB" id="5579563at2759"/>
<keyword evidence="2" id="KW-1185">Reference proteome</keyword>
<sequence>MPPHWSIRAYVPKHVNRDSIVKCFADKSTEFIDVATEQEAVDIEAANKDPFLVFEEDHFIFHNSPEGTVECSYWSRNCITQLAHPNYVGIWNRCTREQDGLKTATNPAVVYFVPTGSSIDPPSEPVEITSVLVYYDIIDLGDFVQTVKRMVSCFQGLFVVAYDNKFKCVEAEDTDNSMDVSVDRIGNFLLKAWNKPEYIRKCAKQAHFLKEHGLKRLPDGQFRLKDYLGNEVVDGERFRLTRDINSYHSYYADENRHDEEPNYSGMDMSDGFLMMYPGDDSIFTSETIDDIVYLKFDNEYLYCQEGSDFEIELTPELPEKEERLHLQHNGTALILARWDMSGYAIEDWLDHRGYINFEYSDSRWKWVDPLDLHLVKL</sequence>
<comment type="caution">
    <text evidence="1">The sequence shown here is derived from an EMBL/GenBank/DDBJ whole genome shotgun (WGS) entry which is preliminary data.</text>
</comment>
<proteinExistence type="predicted"/>
<organism evidence="1 2">
    <name type="scientific">Linderina pennispora</name>
    <dbReference type="NCBI Taxonomy" id="61395"/>
    <lineage>
        <taxon>Eukaryota</taxon>
        <taxon>Fungi</taxon>
        <taxon>Fungi incertae sedis</taxon>
        <taxon>Zoopagomycota</taxon>
        <taxon>Kickxellomycotina</taxon>
        <taxon>Kickxellomycetes</taxon>
        <taxon>Kickxellales</taxon>
        <taxon>Kickxellaceae</taxon>
        <taxon>Linderina</taxon>
    </lineage>
</organism>
<dbReference type="Proteomes" id="UP000193922">
    <property type="component" value="Unassembled WGS sequence"/>
</dbReference>
<dbReference type="RefSeq" id="XP_040743701.1">
    <property type="nucleotide sequence ID" value="XM_040887435.1"/>
</dbReference>